<evidence type="ECO:0000313" key="3">
    <source>
        <dbReference type="EMBL" id="GFX96994.1"/>
    </source>
</evidence>
<dbReference type="Pfam" id="PF13358">
    <property type="entry name" value="DDE_3"/>
    <property type="match status" value="1"/>
</dbReference>
<accession>A0A8X6RQN4</accession>
<comment type="caution">
    <text evidence="3">The sequence shown here is derived from an EMBL/GenBank/DDBJ whole genome shotgun (WGS) entry which is preliminary data.</text>
</comment>
<dbReference type="InterPro" id="IPR002492">
    <property type="entry name" value="Transposase_Tc1-like"/>
</dbReference>
<evidence type="ECO:0000259" key="2">
    <source>
        <dbReference type="Pfam" id="PF13358"/>
    </source>
</evidence>
<protein>
    <submittedName>
        <fullName evidence="3">Transposable element Tcb2 transposase</fullName>
    </submittedName>
</protein>
<dbReference type="PANTHER" id="PTHR23022">
    <property type="entry name" value="TRANSPOSABLE ELEMENT-RELATED"/>
    <property type="match status" value="1"/>
</dbReference>
<organism evidence="3 4">
    <name type="scientific">Trichonephila clavipes</name>
    <name type="common">Golden silk orbweaver</name>
    <name type="synonym">Nephila clavipes</name>
    <dbReference type="NCBI Taxonomy" id="2585209"/>
    <lineage>
        <taxon>Eukaryota</taxon>
        <taxon>Metazoa</taxon>
        <taxon>Ecdysozoa</taxon>
        <taxon>Arthropoda</taxon>
        <taxon>Chelicerata</taxon>
        <taxon>Arachnida</taxon>
        <taxon>Araneae</taxon>
        <taxon>Araneomorphae</taxon>
        <taxon>Entelegynae</taxon>
        <taxon>Araneoidea</taxon>
        <taxon>Nephilidae</taxon>
        <taxon>Trichonephila</taxon>
    </lineage>
</organism>
<dbReference type="Proteomes" id="UP000887159">
    <property type="component" value="Unassembled WGS sequence"/>
</dbReference>
<feature type="domain" description="Transposase Tc1-like" evidence="1">
    <location>
        <begin position="38"/>
        <end position="109"/>
    </location>
</feature>
<sequence length="293" mass="33292">MQRNSSTVIRVLKQLTEENRATRKTSIGRRNGASAQDDRRLLRMAVNDHTASSRQLAASWSTATDVLMSASSIRRHLLHRGLRTRVSLYRIPLTANHQRLRLQGAHEHKAWQADWHLVVFSDESRFNLWDHDGRIRVTTTNAALTCIAECVIELDMPVDLTPERHSYGLVWGAISYHGRSNLLQIEGIPGAIFQQDNARSHVAKTVRDFCLAQRMKLLPWPAYSPDMLPIEHVWDLVGWSLARDPRPAAANDELLLRIRAIWNSLSQTFKICFDSMPRRIAALIAAGGGYTKY</sequence>
<gene>
    <name evidence="3" type="primary">X975_15742</name>
    <name evidence="3" type="ORF">TNCV_1997261</name>
</gene>
<reference evidence="3" key="1">
    <citation type="submission" date="2020-08" db="EMBL/GenBank/DDBJ databases">
        <title>Multicomponent nature underlies the extraordinary mechanical properties of spider dragline silk.</title>
        <authorList>
            <person name="Kono N."/>
            <person name="Nakamura H."/>
            <person name="Mori M."/>
            <person name="Yoshida Y."/>
            <person name="Ohtoshi R."/>
            <person name="Malay A.D."/>
            <person name="Moran D.A.P."/>
            <person name="Tomita M."/>
            <person name="Numata K."/>
            <person name="Arakawa K."/>
        </authorList>
    </citation>
    <scope>NUCLEOTIDE SEQUENCE</scope>
</reference>
<dbReference type="InterPro" id="IPR038717">
    <property type="entry name" value="Tc1-like_DDE_dom"/>
</dbReference>
<dbReference type="InterPro" id="IPR052338">
    <property type="entry name" value="Transposase_5"/>
</dbReference>
<dbReference type="Gene3D" id="3.30.420.10">
    <property type="entry name" value="Ribonuclease H-like superfamily/Ribonuclease H"/>
    <property type="match status" value="2"/>
</dbReference>
<keyword evidence="4" id="KW-1185">Reference proteome</keyword>
<dbReference type="GO" id="GO:0006313">
    <property type="term" value="P:DNA transposition"/>
    <property type="evidence" value="ECO:0007669"/>
    <property type="project" value="InterPro"/>
</dbReference>
<dbReference type="GO" id="GO:0015074">
    <property type="term" value="P:DNA integration"/>
    <property type="evidence" value="ECO:0007669"/>
    <property type="project" value="InterPro"/>
</dbReference>
<feature type="domain" description="Tc1-like transposase DDE" evidence="2">
    <location>
        <begin position="191"/>
        <end position="237"/>
    </location>
</feature>
<proteinExistence type="predicted"/>
<dbReference type="Pfam" id="PF01498">
    <property type="entry name" value="HTH_Tnp_Tc3_2"/>
    <property type="match status" value="1"/>
</dbReference>
<dbReference type="AlphaFoldDB" id="A0A8X6RQN4"/>
<evidence type="ECO:0000259" key="1">
    <source>
        <dbReference type="Pfam" id="PF01498"/>
    </source>
</evidence>
<evidence type="ECO:0000313" key="4">
    <source>
        <dbReference type="Proteomes" id="UP000887159"/>
    </source>
</evidence>
<name>A0A8X6RQN4_TRICX</name>
<dbReference type="PANTHER" id="PTHR23022:SF134">
    <property type="entry name" value="TRANSPOSABLE ELEMENT TC1 TRANSPOSASE"/>
    <property type="match status" value="1"/>
</dbReference>
<dbReference type="EMBL" id="BMAU01021195">
    <property type="protein sequence ID" value="GFX96994.1"/>
    <property type="molecule type" value="Genomic_DNA"/>
</dbReference>
<dbReference type="InterPro" id="IPR036397">
    <property type="entry name" value="RNaseH_sf"/>
</dbReference>
<dbReference type="GO" id="GO:0003677">
    <property type="term" value="F:DNA binding"/>
    <property type="evidence" value="ECO:0007669"/>
    <property type="project" value="InterPro"/>
</dbReference>